<protein>
    <submittedName>
        <fullName evidence="2">Uncharacterized protein</fullName>
    </submittedName>
</protein>
<proteinExistence type="predicted"/>
<feature type="compositionally biased region" description="Low complexity" evidence="1">
    <location>
        <begin position="98"/>
        <end position="109"/>
    </location>
</feature>
<accession>A0A820PZE7</accession>
<feature type="region of interest" description="Disordered" evidence="1">
    <location>
        <begin position="70"/>
        <end position="109"/>
    </location>
</feature>
<name>A0A820PZE7_9BILA</name>
<dbReference type="AlphaFoldDB" id="A0A820PZE7"/>
<feature type="compositionally biased region" description="Polar residues" evidence="1">
    <location>
        <begin position="70"/>
        <end position="96"/>
    </location>
</feature>
<sequence length="109" mass="12888">MVKDIVIWRIHELAEREFEQGRFRRRRYRQQMRQLQMQPSPYESQPIPSFYPSNSYYMCSPPPSYHGIYSSSPNTPSGNHPMNSIESSPTMTNFHMISSPPTSYSYYDP</sequence>
<feature type="non-terminal residue" evidence="2">
    <location>
        <position position="1"/>
    </location>
</feature>
<dbReference type="Proteomes" id="UP000663881">
    <property type="component" value="Unassembled WGS sequence"/>
</dbReference>
<organism evidence="2 3">
    <name type="scientific">Adineta steineri</name>
    <dbReference type="NCBI Taxonomy" id="433720"/>
    <lineage>
        <taxon>Eukaryota</taxon>
        <taxon>Metazoa</taxon>
        <taxon>Spiralia</taxon>
        <taxon>Gnathifera</taxon>
        <taxon>Rotifera</taxon>
        <taxon>Eurotatoria</taxon>
        <taxon>Bdelloidea</taxon>
        <taxon>Adinetida</taxon>
        <taxon>Adinetidae</taxon>
        <taxon>Adineta</taxon>
    </lineage>
</organism>
<dbReference type="EMBL" id="CAJOAY010029927">
    <property type="protein sequence ID" value="CAF4415996.1"/>
    <property type="molecule type" value="Genomic_DNA"/>
</dbReference>
<gene>
    <name evidence="2" type="ORF">OKA104_LOCUS52234</name>
</gene>
<evidence type="ECO:0000313" key="3">
    <source>
        <dbReference type="Proteomes" id="UP000663881"/>
    </source>
</evidence>
<reference evidence="2" key="1">
    <citation type="submission" date="2021-02" db="EMBL/GenBank/DDBJ databases">
        <authorList>
            <person name="Nowell W R."/>
        </authorList>
    </citation>
    <scope>NUCLEOTIDE SEQUENCE</scope>
</reference>
<evidence type="ECO:0000313" key="2">
    <source>
        <dbReference type="EMBL" id="CAF4415996.1"/>
    </source>
</evidence>
<comment type="caution">
    <text evidence="2">The sequence shown here is derived from an EMBL/GenBank/DDBJ whole genome shotgun (WGS) entry which is preliminary data.</text>
</comment>
<evidence type="ECO:0000256" key="1">
    <source>
        <dbReference type="SAM" id="MobiDB-lite"/>
    </source>
</evidence>